<dbReference type="SUPFAM" id="SSF46689">
    <property type="entry name" value="Homeodomain-like"/>
    <property type="match status" value="1"/>
</dbReference>
<dbReference type="EMBL" id="JBHLVZ010000041">
    <property type="protein sequence ID" value="MFC0386804.1"/>
    <property type="molecule type" value="Genomic_DNA"/>
</dbReference>
<dbReference type="Proteomes" id="UP001589789">
    <property type="component" value="Unassembled WGS sequence"/>
</dbReference>
<evidence type="ECO:0000313" key="3">
    <source>
        <dbReference type="Proteomes" id="UP001589789"/>
    </source>
</evidence>
<comment type="caution">
    <text evidence="2">The sequence shown here is derived from an EMBL/GenBank/DDBJ whole genome shotgun (WGS) entry which is preliminary data.</text>
</comment>
<sequence length="389" mass="44317">MHKLLQNKVSRDALCRQVGDVSGFKSLLERLHKGQLSHRNRALVVLANCCGLSQNVICRFLHIDRKTGRRYLRMFEKGGEAALFAPQTRLRRKFDDEAIKQAVFSLLHQPPSNYGINRTTWIMADLVRILKESGQPACSQVIRAIVKAAGFRWRKARIVLTSNDPAYSEKLAHIQAILSELRSEDAFFSIDEYGPFAVKMKPGYALSAPGEQRVVPQWQKSRGCLIMTAALELSGNQITHFYSERKNTAEMMRMLELLLERYSDRRKLYLSWDAASWHISRRFQRRVDDHNAAVTASHCGPTVATAPLPSGAQFLNVIESVFSGMARAIIHNSDYETVEEAKAAIDRYFEERNAHFLLHPKKAGRKIWGKEREAPAFSEANNCKDPIYR</sequence>
<protein>
    <submittedName>
        <fullName evidence="2">IS630 family transposase</fullName>
    </submittedName>
</protein>
<dbReference type="Pfam" id="PF13551">
    <property type="entry name" value="HTH_29"/>
    <property type="match status" value="1"/>
</dbReference>
<keyword evidence="3" id="KW-1185">Reference proteome</keyword>
<dbReference type="Pfam" id="PF13358">
    <property type="entry name" value="DDE_3"/>
    <property type="match status" value="1"/>
</dbReference>
<gene>
    <name evidence="2" type="ORF">ACFFIC_14800</name>
</gene>
<evidence type="ECO:0000259" key="1">
    <source>
        <dbReference type="Pfam" id="PF13358"/>
    </source>
</evidence>
<evidence type="ECO:0000313" key="2">
    <source>
        <dbReference type="EMBL" id="MFC0386804.1"/>
    </source>
</evidence>
<feature type="domain" description="Tc1-like transposase DDE" evidence="1">
    <location>
        <begin position="189"/>
        <end position="340"/>
    </location>
</feature>
<dbReference type="InterPro" id="IPR038717">
    <property type="entry name" value="Tc1-like_DDE_dom"/>
</dbReference>
<dbReference type="NCBIfam" id="NF033545">
    <property type="entry name" value="transpos_IS630"/>
    <property type="match status" value="1"/>
</dbReference>
<dbReference type="RefSeq" id="WP_377051632.1">
    <property type="nucleotide sequence ID" value="NZ_JBHLVZ010000041.1"/>
</dbReference>
<dbReference type="Gene3D" id="3.30.420.10">
    <property type="entry name" value="Ribonuclease H-like superfamily/Ribonuclease H"/>
    <property type="match status" value="1"/>
</dbReference>
<accession>A0ABV6IU97</accession>
<dbReference type="InterPro" id="IPR009057">
    <property type="entry name" value="Homeodomain-like_sf"/>
</dbReference>
<proteinExistence type="predicted"/>
<dbReference type="InterPro" id="IPR047655">
    <property type="entry name" value="Transpos_IS630-like"/>
</dbReference>
<organism evidence="2 3">
    <name type="scientific">Muricoccus vinaceus</name>
    <dbReference type="NCBI Taxonomy" id="424704"/>
    <lineage>
        <taxon>Bacteria</taxon>
        <taxon>Pseudomonadati</taxon>
        <taxon>Pseudomonadota</taxon>
        <taxon>Alphaproteobacteria</taxon>
        <taxon>Acetobacterales</taxon>
        <taxon>Roseomonadaceae</taxon>
        <taxon>Muricoccus</taxon>
    </lineage>
</organism>
<dbReference type="InterPro" id="IPR036397">
    <property type="entry name" value="RNaseH_sf"/>
</dbReference>
<name>A0ABV6IU97_9PROT</name>
<reference evidence="2 3" key="1">
    <citation type="submission" date="2024-09" db="EMBL/GenBank/DDBJ databases">
        <authorList>
            <person name="Sun Q."/>
            <person name="Mori K."/>
        </authorList>
    </citation>
    <scope>NUCLEOTIDE SEQUENCE [LARGE SCALE GENOMIC DNA]</scope>
    <source>
        <strain evidence="2 3">CCM 7468</strain>
    </source>
</reference>